<proteinExistence type="predicted"/>
<dbReference type="OrthoDB" id="1121672at2"/>
<dbReference type="STRING" id="1409788.NC99_09340"/>
<dbReference type="AlphaFoldDB" id="A0A0L8VCS8"/>
<gene>
    <name evidence="1" type="ORF">NC99_09340</name>
</gene>
<dbReference type="RefSeq" id="WP_053180193.1">
    <property type="nucleotide sequence ID" value="NZ_LGIA01000036.1"/>
</dbReference>
<protein>
    <submittedName>
        <fullName evidence="1">Uncharacterized protein</fullName>
    </submittedName>
</protein>
<name>A0A0L8VCS8_9BACT</name>
<sequence>MKKIIPIAVSVLMIGLVACEPEEVAFDPAADVFVITKTVATENEVDTVYGLALHAFANKPMQSVKVTSVDNTTYDLESYEGYPYDFYAQTEDDDFSAEMPESGAYSFNIVAQSGETSTLSDNLSDDVIYPTDTIKYAFDDAQNKMKLTWTEIEDADYLIVKMFEQDDDQVFQSSSLLGDKEEYTISASGSGWASDFQPADGATYIIQLDAFKYESGQNGVNLQAKSISLQEIVWGEE</sequence>
<dbReference type="EMBL" id="LGIA01000036">
    <property type="protein sequence ID" value="KOH46269.1"/>
    <property type="molecule type" value="Genomic_DNA"/>
</dbReference>
<dbReference type="Proteomes" id="UP000036958">
    <property type="component" value="Unassembled WGS sequence"/>
</dbReference>
<keyword evidence="2" id="KW-1185">Reference proteome</keyword>
<dbReference type="PROSITE" id="PS51257">
    <property type="entry name" value="PROKAR_LIPOPROTEIN"/>
    <property type="match status" value="1"/>
</dbReference>
<evidence type="ECO:0000313" key="2">
    <source>
        <dbReference type="Proteomes" id="UP000036958"/>
    </source>
</evidence>
<evidence type="ECO:0000313" key="1">
    <source>
        <dbReference type="EMBL" id="KOH46269.1"/>
    </source>
</evidence>
<organism evidence="1 2">
    <name type="scientific">Sunxiuqinia dokdonensis</name>
    <dbReference type="NCBI Taxonomy" id="1409788"/>
    <lineage>
        <taxon>Bacteria</taxon>
        <taxon>Pseudomonadati</taxon>
        <taxon>Bacteroidota</taxon>
        <taxon>Bacteroidia</taxon>
        <taxon>Marinilabiliales</taxon>
        <taxon>Prolixibacteraceae</taxon>
        <taxon>Sunxiuqinia</taxon>
    </lineage>
</organism>
<accession>A0A0L8VCS8</accession>
<comment type="caution">
    <text evidence="1">The sequence shown here is derived from an EMBL/GenBank/DDBJ whole genome shotgun (WGS) entry which is preliminary data.</text>
</comment>
<reference evidence="2" key="1">
    <citation type="submission" date="2015-07" db="EMBL/GenBank/DDBJ databases">
        <title>Genome sequencing of Sunxiuqinia dokdonensis strain SK.</title>
        <authorList>
            <person name="Ahn S."/>
            <person name="Kim B.-C."/>
        </authorList>
    </citation>
    <scope>NUCLEOTIDE SEQUENCE [LARGE SCALE GENOMIC DNA]</scope>
    <source>
        <strain evidence="2">SK</strain>
    </source>
</reference>